<dbReference type="AlphaFoldDB" id="A0A0A9Y289"/>
<evidence type="ECO:0000313" key="8">
    <source>
        <dbReference type="EMBL" id="JAQ03434.1"/>
    </source>
</evidence>
<accession>A0A0A9Y289</accession>
<dbReference type="CDD" id="cd18787">
    <property type="entry name" value="SF2_C_DEAD"/>
    <property type="match status" value="1"/>
</dbReference>
<gene>
    <name evidence="7" type="primary">DRS1_3</name>
    <name evidence="8" type="synonym">DRS1_1</name>
    <name evidence="9" type="synonym">DRS1_2</name>
    <name evidence="7" type="ORF">CM83_6313</name>
    <name evidence="8" type="ORF">g.33422</name>
    <name evidence="9" type="ORF">g.33433</name>
</gene>
<dbReference type="PANTHER" id="PTHR47959">
    <property type="entry name" value="ATP-DEPENDENT RNA HELICASE RHLE-RELATED"/>
    <property type="match status" value="1"/>
</dbReference>
<dbReference type="GO" id="GO:0005829">
    <property type="term" value="C:cytosol"/>
    <property type="evidence" value="ECO:0007669"/>
    <property type="project" value="TreeGrafter"/>
</dbReference>
<evidence type="ECO:0000256" key="4">
    <source>
        <dbReference type="ARBA" id="ARBA00022840"/>
    </source>
</evidence>
<name>A0A0A9Y289_LYGHE</name>
<evidence type="ECO:0000313" key="7">
    <source>
        <dbReference type="EMBL" id="JAG27147.1"/>
    </source>
</evidence>
<dbReference type="SUPFAM" id="SSF52540">
    <property type="entry name" value="P-loop containing nucleoside triphosphate hydrolases"/>
    <property type="match status" value="1"/>
</dbReference>
<dbReference type="PANTHER" id="PTHR47959:SF1">
    <property type="entry name" value="ATP-DEPENDENT RNA HELICASE DBPA"/>
    <property type="match status" value="1"/>
</dbReference>
<dbReference type="EMBL" id="GBHO01016457">
    <property type="protein sequence ID" value="JAG27147.1"/>
    <property type="molecule type" value="Transcribed_RNA"/>
</dbReference>
<dbReference type="GO" id="GO:0005524">
    <property type="term" value="F:ATP binding"/>
    <property type="evidence" value="ECO:0007669"/>
    <property type="project" value="UniProtKB-KW"/>
</dbReference>
<evidence type="ECO:0000256" key="1">
    <source>
        <dbReference type="ARBA" id="ARBA00022741"/>
    </source>
</evidence>
<organism evidence="7">
    <name type="scientific">Lygus hesperus</name>
    <name type="common">Western plant bug</name>
    <dbReference type="NCBI Taxonomy" id="30085"/>
    <lineage>
        <taxon>Eukaryota</taxon>
        <taxon>Metazoa</taxon>
        <taxon>Ecdysozoa</taxon>
        <taxon>Arthropoda</taxon>
        <taxon>Hexapoda</taxon>
        <taxon>Insecta</taxon>
        <taxon>Pterygota</taxon>
        <taxon>Neoptera</taxon>
        <taxon>Paraneoptera</taxon>
        <taxon>Hemiptera</taxon>
        <taxon>Heteroptera</taxon>
        <taxon>Panheteroptera</taxon>
        <taxon>Cimicomorpha</taxon>
        <taxon>Miridae</taxon>
        <taxon>Mirini</taxon>
        <taxon>Lygus</taxon>
    </lineage>
</organism>
<dbReference type="GO" id="GO:0003724">
    <property type="term" value="F:RNA helicase activity"/>
    <property type="evidence" value="ECO:0007669"/>
    <property type="project" value="TreeGrafter"/>
</dbReference>
<dbReference type="InterPro" id="IPR027417">
    <property type="entry name" value="P-loop_NTPase"/>
</dbReference>
<dbReference type="InterPro" id="IPR050079">
    <property type="entry name" value="DEAD_box_RNA_helicase"/>
</dbReference>
<evidence type="ECO:0000313" key="9">
    <source>
        <dbReference type="EMBL" id="JAQ05075.1"/>
    </source>
</evidence>
<keyword evidence="5" id="KW-0175">Coiled coil</keyword>
<dbReference type="EMBL" id="GDHC01013554">
    <property type="protein sequence ID" value="JAQ05075.1"/>
    <property type="molecule type" value="Transcribed_RNA"/>
</dbReference>
<keyword evidence="4" id="KW-0067">ATP-binding</keyword>
<feature type="coiled-coil region" evidence="5">
    <location>
        <begin position="187"/>
        <end position="214"/>
    </location>
</feature>
<reference evidence="7" key="2">
    <citation type="submission" date="2014-07" db="EMBL/GenBank/DDBJ databases">
        <authorList>
            <person name="Hull J."/>
        </authorList>
    </citation>
    <scope>NUCLEOTIDE SEQUENCE</scope>
</reference>
<evidence type="ECO:0000259" key="6">
    <source>
        <dbReference type="PROSITE" id="PS51194"/>
    </source>
</evidence>
<evidence type="ECO:0000256" key="2">
    <source>
        <dbReference type="ARBA" id="ARBA00022801"/>
    </source>
</evidence>
<dbReference type="InterPro" id="IPR001650">
    <property type="entry name" value="Helicase_C-like"/>
</dbReference>
<reference evidence="8" key="3">
    <citation type="journal article" date="2016" name="Gigascience">
        <title>De novo construction of an expanded transcriptome assembly for the western tarnished plant bug, Lygus hesperus.</title>
        <authorList>
            <person name="Tassone E.E."/>
            <person name="Geib S.M."/>
            <person name="Hall B."/>
            <person name="Fabrick J.A."/>
            <person name="Brent C.S."/>
            <person name="Hull J.J."/>
        </authorList>
    </citation>
    <scope>NUCLEOTIDE SEQUENCE</scope>
</reference>
<dbReference type="Pfam" id="PF00271">
    <property type="entry name" value="Helicase_C"/>
    <property type="match status" value="1"/>
</dbReference>
<protein>
    <submittedName>
        <fullName evidence="7">ATP-dependent RNA helicase DRS1</fullName>
    </submittedName>
</protein>
<dbReference type="SMART" id="SM00490">
    <property type="entry name" value="HELICc"/>
    <property type="match status" value="1"/>
</dbReference>
<keyword evidence="3 7" id="KW-0347">Helicase</keyword>
<dbReference type="GO" id="GO:0016787">
    <property type="term" value="F:hydrolase activity"/>
    <property type="evidence" value="ECO:0007669"/>
    <property type="project" value="UniProtKB-KW"/>
</dbReference>
<keyword evidence="1" id="KW-0547">Nucleotide-binding</keyword>
<dbReference type="EMBL" id="GDHC01015195">
    <property type="protein sequence ID" value="JAQ03434.1"/>
    <property type="molecule type" value="Transcribed_RNA"/>
</dbReference>
<reference evidence="7" key="1">
    <citation type="journal article" date="2014" name="PLoS ONE">
        <title>Transcriptome-Based Identification of ABC Transporters in the Western Tarnished Plant Bug Lygus hesperus.</title>
        <authorList>
            <person name="Hull J.J."/>
            <person name="Chaney K."/>
            <person name="Geib S.M."/>
            <person name="Fabrick J.A."/>
            <person name="Brent C.S."/>
            <person name="Walsh D."/>
            <person name="Lavine L.C."/>
        </authorList>
    </citation>
    <scope>NUCLEOTIDE SEQUENCE</scope>
</reference>
<evidence type="ECO:0000256" key="5">
    <source>
        <dbReference type="SAM" id="Coils"/>
    </source>
</evidence>
<dbReference type="Gene3D" id="3.40.50.300">
    <property type="entry name" value="P-loop containing nucleotide triphosphate hydrolases"/>
    <property type="match status" value="1"/>
</dbReference>
<keyword evidence="2" id="KW-0378">Hydrolase</keyword>
<feature type="domain" description="Helicase C-terminal" evidence="6">
    <location>
        <begin position="26"/>
        <end position="175"/>
    </location>
</feature>
<sequence>MYSMIRTLRQEFILLQQYQDPGMVSLVKQSIVVSLCRRLQIESGIIFTRTRRSAHHLYLILRLLNFSVCEYHGDLQSNQRCEIVQQFRDNKYRLMVCTDIASRGLDIQTIELIINMDMPYKVQSYIHRVGRTARRGRTGVCISLVTPDDVGVVKSIYKLASSNKLTIHRREIDAAILEKYTQVVTSLQDSLRTIERCEGEAKELKLAEMEANKATNLLLHMDEIHSKPRRMWHTTRSSQLDARKREKQLLESSRNAILDPTSINATSDICEISHGTTIHATVSDGGSDDNQIAATSTTPQDTLAYLHQM</sequence>
<dbReference type="PROSITE" id="PS51194">
    <property type="entry name" value="HELICASE_CTER"/>
    <property type="match status" value="1"/>
</dbReference>
<proteinExistence type="predicted"/>
<evidence type="ECO:0000256" key="3">
    <source>
        <dbReference type="ARBA" id="ARBA00022806"/>
    </source>
</evidence>